<gene>
    <name evidence="8" type="ORF">DNFV4_03922</name>
</gene>
<dbReference type="Proteomes" id="UP001179121">
    <property type="component" value="Chromosome"/>
</dbReference>
<feature type="compositionally biased region" description="Polar residues" evidence="6">
    <location>
        <begin position="204"/>
        <end position="224"/>
    </location>
</feature>
<keyword evidence="5" id="KW-0676">Redox-active center</keyword>
<dbReference type="PROSITE" id="PS51352">
    <property type="entry name" value="THIOREDOXIN_2"/>
    <property type="match status" value="1"/>
</dbReference>
<dbReference type="Gene3D" id="1.10.40.80">
    <property type="match status" value="1"/>
</dbReference>
<evidence type="ECO:0000256" key="1">
    <source>
        <dbReference type="ARBA" id="ARBA00005791"/>
    </source>
</evidence>
<evidence type="ECO:0000256" key="4">
    <source>
        <dbReference type="ARBA" id="ARBA00023157"/>
    </source>
</evidence>
<dbReference type="Gene3D" id="3.40.30.10">
    <property type="entry name" value="Glutaredoxin"/>
    <property type="match status" value="1"/>
</dbReference>
<sequence length="234" mass="26189">MLMLAWTLLGVRETPAAPLQDDRVRGNPRAPVTIIEYSDFTCGYCVKFFRETWPLLQAKYVDAGKVRFLYRDYPRADQGVGVAAALAARCAGEQGRYWAMHDRLFAQGPRLDASQFPHYAKAIGLKPDRYDACVRQETYLESIFEDRQEANRWGFRGTPGFVLLLTKDMSGRVETPVTVPGAFPFNVFQEQIERLLRRAGATDAPQSSLQTEPSLLAASWSSGLTGPPPKVNEP</sequence>
<evidence type="ECO:0000313" key="8">
    <source>
        <dbReference type="EMBL" id="CAI4033486.1"/>
    </source>
</evidence>
<accession>A0AA86N2U9</accession>
<evidence type="ECO:0000256" key="3">
    <source>
        <dbReference type="ARBA" id="ARBA00023002"/>
    </source>
</evidence>
<dbReference type="EMBL" id="OX365700">
    <property type="protein sequence ID" value="CAI4033486.1"/>
    <property type="molecule type" value="Genomic_DNA"/>
</dbReference>
<keyword evidence="3" id="KW-0560">Oxidoreductase</keyword>
<keyword evidence="4" id="KW-1015">Disulfide bond</keyword>
<name>A0AA86N2U9_9BACT</name>
<dbReference type="InterPro" id="IPR012336">
    <property type="entry name" value="Thioredoxin-like_fold"/>
</dbReference>
<keyword evidence="2" id="KW-0732">Signal</keyword>
<protein>
    <submittedName>
        <fullName evidence="8">Periplasmic thiol:disulfide interchange protein DsbA</fullName>
    </submittedName>
</protein>
<evidence type="ECO:0000259" key="7">
    <source>
        <dbReference type="PROSITE" id="PS51352"/>
    </source>
</evidence>
<evidence type="ECO:0000313" key="9">
    <source>
        <dbReference type="Proteomes" id="UP001179121"/>
    </source>
</evidence>
<dbReference type="Pfam" id="PF13462">
    <property type="entry name" value="Thioredoxin_4"/>
    <property type="match status" value="1"/>
</dbReference>
<dbReference type="AlphaFoldDB" id="A0AA86N2U9"/>
<dbReference type="InterPro" id="IPR036249">
    <property type="entry name" value="Thioredoxin-like_sf"/>
</dbReference>
<dbReference type="InterPro" id="IPR013766">
    <property type="entry name" value="Thioredoxin_domain"/>
</dbReference>
<keyword evidence="9" id="KW-1185">Reference proteome</keyword>
<reference evidence="8" key="1">
    <citation type="submission" date="2022-10" db="EMBL/GenBank/DDBJ databases">
        <authorList>
            <person name="Koch H."/>
        </authorList>
    </citation>
    <scope>NUCLEOTIDE SEQUENCE</scope>
    <source>
        <strain evidence="8">DNF</strain>
    </source>
</reference>
<dbReference type="PANTHER" id="PTHR13887:SF14">
    <property type="entry name" value="DISULFIDE BOND FORMATION PROTEIN D"/>
    <property type="match status" value="1"/>
</dbReference>
<organism evidence="8 9">
    <name type="scientific">Nitrospira tepida</name>
    <dbReference type="NCBI Taxonomy" id="2973512"/>
    <lineage>
        <taxon>Bacteria</taxon>
        <taxon>Pseudomonadati</taxon>
        <taxon>Nitrospirota</taxon>
        <taxon>Nitrospiria</taxon>
        <taxon>Nitrospirales</taxon>
        <taxon>Nitrospiraceae</taxon>
        <taxon>Nitrospira</taxon>
    </lineage>
</organism>
<proteinExistence type="inferred from homology"/>
<dbReference type="GO" id="GO:0016491">
    <property type="term" value="F:oxidoreductase activity"/>
    <property type="evidence" value="ECO:0007669"/>
    <property type="project" value="UniProtKB-KW"/>
</dbReference>
<evidence type="ECO:0000256" key="2">
    <source>
        <dbReference type="ARBA" id="ARBA00022729"/>
    </source>
</evidence>
<dbReference type="PANTHER" id="PTHR13887">
    <property type="entry name" value="GLUTATHIONE S-TRANSFERASE KAPPA"/>
    <property type="match status" value="1"/>
</dbReference>
<feature type="region of interest" description="Disordered" evidence="6">
    <location>
        <begin position="203"/>
        <end position="234"/>
    </location>
</feature>
<evidence type="ECO:0000256" key="6">
    <source>
        <dbReference type="SAM" id="MobiDB-lite"/>
    </source>
</evidence>
<feature type="domain" description="Thioredoxin" evidence="7">
    <location>
        <begin position="8"/>
        <end position="197"/>
    </location>
</feature>
<dbReference type="SUPFAM" id="SSF52833">
    <property type="entry name" value="Thioredoxin-like"/>
    <property type="match status" value="1"/>
</dbReference>
<evidence type="ECO:0000256" key="5">
    <source>
        <dbReference type="ARBA" id="ARBA00023284"/>
    </source>
</evidence>
<comment type="similarity">
    <text evidence="1">Belongs to the thioredoxin family. DsbA subfamily.</text>
</comment>
<dbReference type="KEGG" id="nti:DNFV4_03922"/>